<dbReference type="Pfam" id="PF07719">
    <property type="entry name" value="TPR_2"/>
    <property type="match status" value="1"/>
</dbReference>
<evidence type="ECO:0000256" key="2">
    <source>
        <dbReference type="ARBA" id="ARBA00022803"/>
    </source>
</evidence>
<dbReference type="SUPFAM" id="SSF48452">
    <property type="entry name" value="TPR-like"/>
    <property type="match status" value="1"/>
</dbReference>
<organism evidence="6 7">
    <name type="scientific">Kingella pumchi</name>
    <dbReference type="NCBI Taxonomy" id="2779506"/>
    <lineage>
        <taxon>Bacteria</taxon>
        <taxon>Pseudomonadati</taxon>
        <taxon>Pseudomonadota</taxon>
        <taxon>Betaproteobacteria</taxon>
        <taxon>Neisseriales</taxon>
        <taxon>Neisseriaceae</taxon>
        <taxon>Kingella</taxon>
    </lineage>
</organism>
<evidence type="ECO:0000256" key="5">
    <source>
        <dbReference type="SAM" id="SignalP"/>
    </source>
</evidence>
<dbReference type="InterPro" id="IPR011990">
    <property type="entry name" value="TPR-like_helical_dom_sf"/>
</dbReference>
<accession>A0ABS9NNB0</accession>
<evidence type="ECO:0000256" key="4">
    <source>
        <dbReference type="SAM" id="MobiDB-lite"/>
    </source>
</evidence>
<dbReference type="InterPro" id="IPR013105">
    <property type="entry name" value="TPR_2"/>
</dbReference>
<dbReference type="Gene3D" id="1.25.40.10">
    <property type="entry name" value="Tetratricopeptide repeat domain"/>
    <property type="match status" value="1"/>
</dbReference>
<keyword evidence="2 3" id="KW-0802">TPR repeat</keyword>
<evidence type="ECO:0000256" key="3">
    <source>
        <dbReference type="PROSITE-ProRule" id="PRU00339"/>
    </source>
</evidence>
<keyword evidence="7" id="KW-1185">Reference proteome</keyword>
<protein>
    <submittedName>
        <fullName evidence="6">Tetratricopeptide repeat protein</fullName>
    </submittedName>
</protein>
<proteinExistence type="predicted"/>
<comment type="caution">
    <text evidence="6">The sequence shown here is derived from an EMBL/GenBank/DDBJ whole genome shotgun (WGS) entry which is preliminary data.</text>
</comment>
<evidence type="ECO:0000313" key="7">
    <source>
        <dbReference type="Proteomes" id="UP001298424"/>
    </source>
</evidence>
<feature type="chain" id="PRO_5046348714" evidence="5">
    <location>
        <begin position="22"/>
        <end position="248"/>
    </location>
</feature>
<dbReference type="InterPro" id="IPR019734">
    <property type="entry name" value="TPR_rpt"/>
</dbReference>
<sequence length="248" mass="27361">MYPRLTALLLAAAVCVPAVYAAPKSAPQATSNAPAQAESPVPNHMPDDMRRRVEAAMALLQRGQAAQALPQLDKLVAEAEATLKRDTQNRVYAADDRNFVIASLLEAAKRKQSAVVVSTDWIAPLYARAYALIELGQLDRARADLDRVLAISPYTPRALGERAQISMHRKDFAAAEVDLNKMREYGKMSANPADAIGYQGFALRGLGYIAVERKQWDKALGFYNEALKLNPNDDKAKAEIDFIRHSRR</sequence>
<dbReference type="Proteomes" id="UP001298424">
    <property type="component" value="Unassembled WGS sequence"/>
</dbReference>
<reference evidence="6 7" key="1">
    <citation type="submission" date="2022-02" db="EMBL/GenBank/DDBJ databases">
        <title>Genome sequence data of Kingella unionensis sp. nov. strain CICC 24913 (CCUG 75125).</title>
        <authorList>
            <person name="Xiao M."/>
        </authorList>
    </citation>
    <scope>NUCLEOTIDE SEQUENCE [LARGE SCALE GENOMIC DNA]</scope>
    <source>
        <strain evidence="6 7">CICC 24913</strain>
    </source>
</reference>
<name>A0ABS9NNB0_9NEIS</name>
<dbReference type="RefSeq" id="WP_238746411.1">
    <property type="nucleotide sequence ID" value="NZ_JAKOOW010000021.1"/>
</dbReference>
<dbReference type="Pfam" id="PF13432">
    <property type="entry name" value="TPR_16"/>
    <property type="match status" value="1"/>
</dbReference>
<gene>
    <name evidence="6" type="ORF">MB824_04750</name>
</gene>
<keyword evidence="1" id="KW-0677">Repeat</keyword>
<dbReference type="SMART" id="SM00028">
    <property type="entry name" value="TPR"/>
    <property type="match status" value="3"/>
</dbReference>
<dbReference type="EMBL" id="JAKOOW010000021">
    <property type="protein sequence ID" value="MCG6503808.1"/>
    <property type="molecule type" value="Genomic_DNA"/>
</dbReference>
<keyword evidence="5" id="KW-0732">Signal</keyword>
<feature type="signal peptide" evidence="5">
    <location>
        <begin position="1"/>
        <end position="21"/>
    </location>
</feature>
<feature type="region of interest" description="Disordered" evidence="4">
    <location>
        <begin position="28"/>
        <end position="47"/>
    </location>
</feature>
<dbReference type="PROSITE" id="PS50005">
    <property type="entry name" value="TPR"/>
    <property type="match status" value="1"/>
</dbReference>
<evidence type="ECO:0000256" key="1">
    <source>
        <dbReference type="ARBA" id="ARBA00022737"/>
    </source>
</evidence>
<feature type="repeat" description="TPR" evidence="3">
    <location>
        <begin position="200"/>
        <end position="233"/>
    </location>
</feature>
<evidence type="ECO:0000313" key="6">
    <source>
        <dbReference type="EMBL" id="MCG6503808.1"/>
    </source>
</evidence>